<dbReference type="InterPro" id="IPR003369">
    <property type="entry name" value="TatA/B/E"/>
</dbReference>
<dbReference type="PANTHER" id="PTHR42982:SF1">
    <property type="entry name" value="SEC-INDEPENDENT PROTEIN TRANSLOCASE PROTEIN TATA"/>
    <property type="match status" value="1"/>
</dbReference>
<keyword evidence="7 9" id="KW-0811">Translocation</keyword>
<comment type="similarity">
    <text evidence="9">Belongs to the TatA/E family.</text>
</comment>
<dbReference type="InterPro" id="IPR006312">
    <property type="entry name" value="TatA/E"/>
</dbReference>
<evidence type="ECO:0000256" key="5">
    <source>
        <dbReference type="ARBA" id="ARBA00022927"/>
    </source>
</evidence>
<evidence type="ECO:0000256" key="9">
    <source>
        <dbReference type="HAMAP-Rule" id="MF_00236"/>
    </source>
</evidence>
<comment type="caution">
    <text evidence="10">The sequence shown here is derived from an EMBL/GenBank/DDBJ whole genome shotgun (WGS) entry which is preliminary data.</text>
</comment>
<protein>
    <recommendedName>
        <fullName evidence="9">Sec-independent protein translocase protein TatA</fullName>
    </recommendedName>
</protein>
<evidence type="ECO:0000256" key="1">
    <source>
        <dbReference type="ARBA" id="ARBA00004162"/>
    </source>
</evidence>
<comment type="subunit">
    <text evidence="9">Forms a complex with TatC.</text>
</comment>
<evidence type="ECO:0000256" key="7">
    <source>
        <dbReference type="ARBA" id="ARBA00023010"/>
    </source>
</evidence>
<dbReference type="HAMAP" id="MF_00236">
    <property type="entry name" value="TatA_E"/>
    <property type="match status" value="1"/>
</dbReference>
<evidence type="ECO:0000256" key="3">
    <source>
        <dbReference type="ARBA" id="ARBA00022475"/>
    </source>
</evidence>
<keyword evidence="11" id="KW-1185">Reference proteome</keyword>
<accession>A0ABW5XJG6</accession>
<keyword evidence="8 9" id="KW-0472">Membrane</keyword>
<gene>
    <name evidence="9" type="primary">tatA</name>
    <name evidence="10" type="ORF">ACFSYC_00310</name>
</gene>
<dbReference type="PANTHER" id="PTHR42982">
    <property type="entry name" value="SEC-INDEPENDENT PROTEIN TRANSLOCASE PROTEIN TATA"/>
    <property type="match status" value="1"/>
</dbReference>
<evidence type="ECO:0000313" key="10">
    <source>
        <dbReference type="EMBL" id="MFD2863112.1"/>
    </source>
</evidence>
<evidence type="ECO:0000256" key="6">
    <source>
        <dbReference type="ARBA" id="ARBA00022989"/>
    </source>
</evidence>
<feature type="transmembrane region" description="Helical" evidence="9">
    <location>
        <begin position="6"/>
        <end position="27"/>
    </location>
</feature>
<reference evidence="11" key="1">
    <citation type="journal article" date="2019" name="Int. J. Syst. Evol. Microbiol.">
        <title>The Global Catalogue of Microorganisms (GCM) 10K type strain sequencing project: providing services to taxonomists for standard genome sequencing and annotation.</title>
        <authorList>
            <consortium name="The Broad Institute Genomics Platform"/>
            <consortium name="The Broad Institute Genome Sequencing Center for Infectious Disease"/>
            <person name="Wu L."/>
            <person name="Ma J."/>
        </authorList>
    </citation>
    <scope>NUCLEOTIDE SEQUENCE [LARGE SCALE GENOMIC DNA]</scope>
    <source>
        <strain evidence="11">KCTC 52232</strain>
    </source>
</reference>
<keyword evidence="2 9" id="KW-0813">Transport</keyword>
<keyword evidence="4 9" id="KW-0812">Transmembrane</keyword>
<dbReference type="Gene3D" id="1.20.5.3310">
    <property type="match status" value="1"/>
</dbReference>
<dbReference type="Pfam" id="PF02416">
    <property type="entry name" value="TatA_B_E"/>
    <property type="match status" value="1"/>
</dbReference>
<comment type="function">
    <text evidence="9">Part of the twin-arginine translocation (Tat) system that transports large folded proteins containing a characteristic twin-arginine motif in their signal peptide across membranes. TatA could form the protein-conducting channel of the Tat system.</text>
</comment>
<evidence type="ECO:0000313" key="11">
    <source>
        <dbReference type="Proteomes" id="UP001597601"/>
    </source>
</evidence>
<comment type="subcellular location">
    <subcellularLocation>
        <location evidence="1 9">Cell membrane</location>
        <topology evidence="1 9">Single-pass membrane protein</topology>
    </subcellularLocation>
</comment>
<dbReference type="RefSeq" id="WP_377122105.1">
    <property type="nucleotide sequence ID" value="NZ_JBHUHN010000001.1"/>
</dbReference>
<name>A0ABW5XJG6_9SPHI</name>
<keyword evidence="5 9" id="KW-0653">Protein transport</keyword>
<keyword evidence="3 9" id="KW-1003">Cell membrane</keyword>
<evidence type="ECO:0000256" key="4">
    <source>
        <dbReference type="ARBA" id="ARBA00022692"/>
    </source>
</evidence>
<keyword evidence="6 9" id="KW-1133">Transmembrane helix</keyword>
<organism evidence="10 11">
    <name type="scientific">Mucilaginibacter antarcticus</name>
    <dbReference type="NCBI Taxonomy" id="1855725"/>
    <lineage>
        <taxon>Bacteria</taxon>
        <taxon>Pseudomonadati</taxon>
        <taxon>Bacteroidota</taxon>
        <taxon>Sphingobacteriia</taxon>
        <taxon>Sphingobacteriales</taxon>
        <taxon>Sphingobacteriaceae</taxon>
        <taxon>Mucilaginibacter</taxon>
    </lineage>
</organism>
<sequence length="156" mass="17139">MLSSVLCFFEFSAPEIMLILFVTLLLFGGDKLPGLAKGLGKGIREFKDASDGVKREINNQIDNYESKQKEKAVKVDETPLIAEHSTDNADGSAIETPTISPVANTVPVSQTHVASDNVAHYDTDDEAIRNHYHGITENQEPTTNVIEEPVKKENEV</sequence>
<evidence type="ECO:0000256" key="2">
    <source>
        <dbReference type="ARBA" id="ARBA00022448"/>
    </source>
</evidence>
<dbReference type="EMBL" id="JBHUON010000001">
    <property type="protein sequence ID" value="MFD2863112.1"/>
    <property type="molecule type" value="Genomic_DNA"/>
</dbReference>
<dbReference type="Proteomes" id="UP001597601">
    <property type="component" value="Unassembled WGS sequence"/>
</dbReference>
<proteinExistence type="inferred from homology"/>
<evidence type="ECO:0000256" key="8">
    <source>
        <dbReference type="ARBA" id="ARBA00023136"/>
    </source>
</evidence>